<organism evidence="3 4">
    <name type="scientific">Paenibacillus gallinarum</name>
    <dbReference type="NCBI Taxonomy" id="2762232"/>
    <lineage>
        <taxon>Bacteria</taxon>
        <taxon>Bacillati</taxon>
        <taxon>Bacillota</taxon>
        <taxon>Bacilli</taxon>
        <taxon>Bacillales</taxon>
        <taxon>Paenibacillaceae</taxon>
        <taxon>Paenibacillus</taxon>
    </lineage>
</organism>
<reference evidence="3 4" key="1">
    <citation type="submission" date="2020-08" db="EMBL/GenBank/DDBJ databases">
        <title>A Genomic Blueprint of the Chicken Gut Microbiome.</title>
        <authorList>
            <person name="Gilroy R."/>
            <person name="Ravi A."/>
            <person name="Getino M."/>
            <person name="Pursley I."/>
            <person name="Horton D.L."/>
            <person name="Alikhan N.-F."/>
            <person name="Baker D."/>
            <person name="Gharbi K."/>
            <person name="Hall N."/>
            <person name="Watson M."/>
            <person name="Adriaenssens E.M."/>
            <person name="Foster-Nyarko E."/>
            <person name="Jarju S."/>
            <person name="Secka A."/>
            <person name="Antonio M."/>
            <person name="Oren A."/>
            <person name="Chaudhuri R."/>
            <person name="La Ragione R.M."/>
            <person name="Hildebrand F."/>
            <person name="Pallen M.J."/>
        </authorList>
    </citation>
    <scope>NUCLEOTIDE SEQUENCE [LARGE SCALE GENOMIC DNA]</scope>
    <source>
        <strain evidence="3 4">Sa2BVA9</strain>
    </source>
</reference>
<dbReference type="EMBL" id="JACSQL010000001">
    <property type="protein sequence ID" value="MBD7966474.1"/>
    <property type="molecule type" value="Genomic_DNA"/>
</dbReference>
<dbReference type="RefSeq" id="WP_191797079.1">
    <property type="nucleotide sequence ID" value="NZ_JACSQL010000001.1"/>
</dbReference>
<dbReference type="Pfam" id="PF13524">
    <property type="entry name" value="Glyco_trans_1_2"/>
    <property type="match status" value="1"/>
</dbReference>
<dbReference type="Proteomes" id="UP000608071">
    <property type="component" value="Unassembled WGS sequence"/>
</dbReference>
<feature type="region of interest" description="Disordered" evidence="1">
    <location>
        <begin position="50"/>
        <end position="73"/>
    </location>
</feature>
<evidence type="ECO:0000259" key="2">
    <source>
        <dbReference type="Pfam" id="PF13524"/>
    </source>
</evidence>
<gene>
    <name evidence="3" type="ORF">H9647_00170</name>
</gene>
<feature type="region of interest" description="Disordered" evidence="1">
    <location>
        <begin position="1"/>
        <end position="38"/>
    </location>
</feature>
<sequence>MKKNEKSVSSLHKKTAAPRTKRAVTKKRKPAKVTTASKVLSFPQKIPNLGVQVDHPLPENRSSANSLTPSNKPSLSIRDAKKLRLLLLWENDAGLPSTEIRFRQSLRMLFKEVLPLKVEDNLSNAIALYQPDILLVVGNRTDLPLTHQLPYLKDLKTVLWLNDMHDPIPYLNTSHDSLVWDYVITQNPNHIPMYQKSTNSKVIYLPFGSDPELFAPEKAPAHIQSDLLLLGDYEPRLAPYLDAIHRSTPDGRILAIGNNWGDIPGVEPWIPETSHDLKQLYNGADIIISFGENDRRRLDIAACGGFLLAEYDFNLDIYMKTGEDFVSFHCPEELSSHVTYYREHPEEKRKISSRALVRSEYDYSFFHLIMDFTNTLLEGQ</sequence>
<comment type="caution">
    <text evidence="3">The sequence shown here is derived from an EMBL/GenBank/DDBJ whole genome shotgun (WGS) entry which is preliminary data.</text>
</comment>
<protein>
    <submittedName>
        <fullName evidence="3">Glycosyltransferase</fullName>
    </submittedName>
</protein>
<feature type="domain" description="Spore protein YkvP/CgeB glycosyl transferase-like" evidence="2">
    <location>
        <begin position="241"/>
        <end position="364"/>
    </location>
</feature>
<feature type="compositionally biased region" description="Polar residues" evidence="1">
    <location>
        <begin position="60"/>
        <end position="73"/>
    </location>
</feature>
<feature type="compositionally biased region" description="Basic residues" evidence="1">
    <location>
        <begin position="11"/>
        <end position="31"/>
    </location>
</feature>
<name>A0ABR8SSJ9_9BACL</name>
<evidence type="ECO:0000256" key="1">
    <source>
        <dbReference type="SAM" id="MobiDB-lite"/>
    </source>
</evidence>
<evidence type="ECO:0000313" key="4">
    <source>
        <dbReference type="Proteomes" id="UP000608071"/>
    </source>
</evidence>
<accession>A0ABR8SSJ9</accession>
<dbReference type="InterPro" id="IPR055259">
    <property type="entry name" value="YkvP/CgeB_Glyco_trans-like"/>
</dbReference>
<evidence type="ECO:0000313" key="3">
    <source>
        <dbReference type="EMBL" id="MBD7966474.1"/>
    </source>
</evidence>
<keyword evidence="4" id="KW-1185">Reference proteome</keyword>
<proteinExistence type="predicted"/>